<dbReference type="Gene3D" id="3.40.50.2300">
    <property type="match status" value="1"/>
</dbReference>
<dbReference type="Pfam" id="PF02518">
    <property type="entry name" value="HATPase_c"/>
    <property type="match status" value="1"/>
</dbReference>
<evidence type="ECO:0000256" key="6">
    <source>
        <dbReference type="ARBA" id="ARBA00023015"/>
    </source>
</evidence>
<dbReference type="InterPro" id="IPR004358">
    <property type="entry name" value="Sig_transdc_His_kin-like_C"/>
</dbReference>
<dbReference type="Gene3D" id="2.130.10.10">
    <property type="entry name" value="YVTN repeat-like/Quinoprotein amine dehydrogenase"/>
    <property type="match status" value="2"/>
</dbReference>
<evidence type="ECO:0000313" key="13">
    <source>
        <dbReference type="EMBL" id="SFC36331.1"/>
    </source>
</evidence>
<feature type="domain" description="Histidine kinase" evidence="11">
    <location>
        <begin position="850"/>
        <end position="1063"/>
    </location>
</feature>
<dbReference type="InterPro" id="IPR013783">
    <property type="entry name" value="Ig-like_fold"/>
</dbReference>
<evidence type="ECO:0000256" key="5">
    <source>
        <dbReference type="ARBA" id="ARBA00022777"/>
    </source>
</evidence>
<evidence type="ECO:0000256" key="8">
    <source>
        <dbReference type="PROSITE-ProRule" id="PRU00169"/>
    </source>
</evidence>
<reference evidence="13 14" key="1">
    <citation type="submission" date="2016-10" db="EMBL/GenBank/DDBJ databases">
        <authorList>
            <person name="de Groot N.N."/>
        </authorList>
    </citation>
    <scope>NUCLEOTIDE SEQUENCE [LARGE SCALE GENOMIC DNA]</scope>
    <source>
        <strain evidence="13 14">DSM 6059</strain>
    </source>
</reference>
<dbReference type="FunFam" id="3.30.565.10:FF:000006">
    <property type="entry name" value="Sensor histidine kinase WalK"/>
    <property type="match status" value="1"/>
</dbReference>
<dbReference type="Pfam" id="PF00072">
    <property type="entry name" value="Response_reg"/>
    <property type="match status" value="1"/>
</dbReference>
<sequence length="1390" mass="159630">MSCLYLLRTSLSGTNVGCNKSESLMIKYFLISCLVITTLLVNTALYAETDLGFKLKEIDKFTQLRTNSSIIQDTQGFIWIASKTGLIRYDSYESKFYTYKDVIQLIQDNQGGLWFISETQGLYQYNEKEDSFILRLGPEIISEYQCAICFDFLAVDINNNFWLGYYGGNLVKYSINNKSLEYFKLPHRTNSAQGHIVRPYISKEGKVFASYNKQLFLLEGANFVVYSLENNTEQKLAYITALAETNDGKLLVGTLKGLYVHDVKRHQTMHFLHDKNNKLSLSHNEIRSLFTASSGDIYIGTTKEINRLTLKTNTFNHQSEVMILNGKLPSNWVVQFYQDKQKNIWAINWDAAFILNPTQDNVSILKQKNSDHILAEQKNIMDSLVDKKNRLWFSTFGNGVFRRLGNNKFKQYATQFTTSGLTSNYTYQLFEDSRGDIWLGSEYGAFRYNEKIDSFEFVLLNPDIKQSELMIINSFSEQKNGLIHINTLEKWFLYDSVNNKVIFQQDDPIYLSLMTKSHGMLHVKGGELYLYKNNKLKLLPHFILNDIAKGDIVDLLQDRFGKIWVATQNGLYVSDQQGLNFQLLNFNGIVAKTPIASLLEGKQGHIWVVDNQAFYQINSTNLQTINSIPNIRGLSDAPQDEALAQDHNGVLYIGSTRGLISLNPKSKVTPLGLYITEVKVDSTILNTIQNQSLVSLTSDSMLEEQPSNIRFRFANLNYLNQFGTEYRFKLVGYDQEWQTNFSNEREAKYTNLDPGSYHFKVQSRLIHTPWVEVSLPFVITPPVYGTLWFKLVLSSLFLLVLYFFSRWKIQRLEYRNNQLQQQVEDRTSQVREQYCKIENLLKDKEKLYTRISHEFRTPLTVMQIPIKAMLDKKDKDQTQWFAAWCSGQRLIKMVEHLLLTSQQEEIEQAKTQNYEVKSDIEKIYQMFFVIAQKKNINMQLNIDVDTHNILLLEESLEQIIGNLLSNSLKYTLAGGEIILFVKQKGDVLVCKVTDTGVGIETAEQKKIFKRFHRINNPLIETVEGAGIGLSTVKYLVDHNSGEIQLTSELGKGSCFEVKLPITEGGEQKSNIIAQRHFEDGLTDIGVLENIEKSNQENENKNLKNTEKKSKVLIVEDNKQLRLMLQNQLNHFFDCITASNGQQGLLVAEKELPDLIISDIMMPEKNGFTLCYQLKNSQLTSHIPVILLTAKGSKQSRIDGWQVAADDYMNKPFEVENLRHRIDNLIEGRKKLQHFYQVRLFNRTPKSLNEVNSIQNKGDTTYSEKLSDTQIDPLLISLQKLVEINYSDSTFSTDEMASALFISSRQLQRKMQMIVNISPSEYLKKYRLKQAKSLLIKGHQASSVAYSIGFSSPAYFGACFKAEFNLTPKQFQSSAKLRSDLVQEKQLINDT</sequence>
<evidence type="ECO:0000256" key="7">
    <source>
        <dbReference type="ARBA" id="ARBA00023163"/>
    </source>
</evidence>
<dbReference type="InterPro" id="IPR003661">
    <property type="entry name" value="HisK_dim/P_dom"/>
</dbReference>
<dbReference type="OrthoDB" id="9772100at2"/>
<dbReference type="SUPFAM" id="SSF63829">
    <property type="entry name" value="Calcium-dependent phosphotriesterase"/>
    <property type="match status" value="1"/>
</dbReference>
<keyword evidence="14" id="KW-1185">Reference proteome</keyword>
<dbReference type="SUPFAM" id="SSF46689">
    <property type="entry name" value="Homeodomain-like"/>
    <property type="match status" value="1"/>
</dbReference>
<feature type="modified residue" description="4-aspartylphosphate" evidence="8">
    <location>
        <position position="1158"/>
    </location>
</feature>
<keyword evidence="9" id="KW-0812">Transmembrane</keyword>
<evidence type="ECO:0000259" key="12">
    <source>
        <dbReference type="PROSITE" id="PS50110"/>
    </source>
</evidence>
<dbReference type="Proteomes" id="UP000198862">
    <property type="component" value="Unassembled WGS sequence"/>
</dbReference>
<dbReference type="SUPFAM" id="SSF52172">
    <property type="entry name" value="CheY-like"/>
    <property type="match status" value="1"/>
</dbReference>
<dbReference type="EMBL" id="FOLO01000008">
    <property type="protein sequence ID" value="SFC36331.1"/>
    <property type="molecule type" value="Genomic_DNA"/>
</dbReference>
<dbReference type="InterPro" id="IPR018060">
    <property type="entry name" value="HTH_AraC"/>
</dbReference>
<dbReference type="InterPro" id="IPR005467">
    <property type="entry name" value="His_kinase_dom"/>
</dbReference>
<dbReference type="CDD" id="cd00082">
    <property type="entry name" value="HisKA"/>
    <property type="match status" value="1"/>
</dbReference>
<feature type="transmembrane region" description="Helical" evidence="9">
    <location>
        <begin position="28"/>
        <end position="47"/>
    </location>
</feature>
<feature type="domain" description="HTH araC/xylS-type" evidence="10">
    <location>
        <begin position="1275"/>
        <end position="1373"/>
    </location>
</feature>
<dbReference type="SUPFAM" id="SSF55874">
    <property type="entry name" value="ATPase domain of HSP90 chaperone/DNA topoisomerase II/histidine kinase"/>
    <property type="match status" value="1"/>
</dbReference>
<keyword evidence="3 8" id="KW-0597">Phosphoprotein</keyword>
<evidence type="ECO:0000259" key="11">
    <source>
        <dbReference type="PROSITE" id="PS50109"/>
    </source>
</evidence>
<dbReference type="Pfam" id="PF07494">
    <property type="entry name" value="Reg_prop"/>
    <property type="match status" value="1"/>
</dbReference>
<dbReference type="EC" id="2.7.13.3" evidence="2"/>
<dbReference type="PROSITE" id="PS50110">
    <property type="entry name" value="RESPONSE_REGULATORY"/>
    <property type="match status" value="1"/>
</dbReference>
<dbReference type="InterPro" id="IPR001789">
    <property type="entry name" value="Sig_transdc_resp-reg_receiver"/>
</dbReference>
<dbReference type="SMART" id="SM00448">
    <property type="entry name" value="REC"/>
    <property type="match status" value="1"/>
</dbReference>
<dbReference type="InterPro" id="IPR015943">
    <property type="entry name" value="WD40/YVTN_repeat-like_dom_sf"/>
</dbReference>
<protein>
    <recommendedName>
        <fullName evidence="2">histidine kinase</fullName>
        <ecNumber evidence="2">2.7.13.3</ecNumber>
    </recommendedName>
</protein>
<comment type="catalytic activity">
    <reaction evidence="1">
        <text>ATP + protein L-histidine = ADP + protein N-phospho-L-histidine.</text>
        <dbReference type="EC" id="2.7.13.3"/>
    </reaction>
</comment>
<keyword evidence="6" id="KW-0805">Transcription regulation</keyword>
<dbReference type="Pfam" id="PF07495">
    <property type="entry name" value="Y_Y_Y"/>
    <property type="match status" value="1"/>
</dbReference>
<keyword evidence="5 13" id="KW-0418">Kinase</keyword>
<evidence type="ECO:0000256" key="9">
    <source>
        <dbReference type="SAM" id="Phobius"/>
    </source>
</evidence>
<keyword evidence="9" id="KW-1133">Transmembrane helix</keyword>
<dbReference type="InterPro" id="IPR011006">
    <property type="entry name" value="CheY-like_superfamily"/>
</dbReference>
<evidence type="ECO:0000313" key="14">
    <source>
        <dbReference type="Proteomes" id="UP000198862"/>
    </source>
</evidence>
<dbReference type="PROSITE" id="PS50109">
    <property type="entry name" value="HIS_KIN"/>
    <property type="match status" value="1"/>
</dbReference>
<dbReference type="Gene3D" id="3.30.565.10">
    <property type="entry name" value="Histidine kinase-like ATPase, C-terminal domain"/>
    <property type="match status" value="1"/>
</dbReference>
<feature type="domain" description="Response regulatory" evidence="12">
    <location>
        <begin position="1110"/>
        <end position="1225"/>
    </location>
</feature>
<dbReference type="GO" id="GO:0005886">
    <property type="term" value="C:plasma membrane"/>
    <property type="evidence" value="ECO:0007669"/>
    <property type="project" value="UniProtKB-ARBA"/>
</dbReference>
<dbReference type="SUPFAM" id="SSF47384">
    <property type="entry name" value="Homodimeric domain of signal transducing histidine kinase"/>
    <property type="match status" value="1"/>
</dbReference>
<dbReference type="InterPro" id="IPR009057">
    <property type="entry name" value="Homeodomain-like_sf"/>
</dbReference>
<dbReference type="GO" id="GO:0000155">
    <property type="term" value="F:phosphorelay sensor kinase activity"/>
    <property type="evidence" value="ECO:0007669"/>
    <property type="project" value="InterPro"/>
</dbReference>
<evidence type="ECO:0000259" key="10">
    <source>
        <dbReference type="PROSITE" id="PS01124"/>
    </source>
</evidence>
<dbReference type="GO" id="GO:0003700">
    <property type="term" value="F:DNA-binding transcription factor activity"/>
    <property type="evidence" value="ECO:0007669"/>
    <property type="project" value="InterPro"/>
</dbReference>
<dbReference type="STRING" id="1123010.SAMN02745724_01502"/>
<dbReference type="InterPro" id="IPR036890">
    <property type="entry name" value="HATPase_C_sf"/>
</dbReference>
<accession>A0A1I1IK34</accession>
<organism evidence="13 14">
    <name type="scientific">Pseudoalteromonas denitrificans DSM 6059</name>
    <dbReference type="NCBI Taxonomy" id="1123010"/>
    <lineage>
        <taxon>Bacteria</taxon>
        <taxon>Pseudomonadati</taxon>
        <taxon>Pseudomonadota</taxon>
        <taxon>Gammaproteobacteria</taxon>
        <taxon>Alteromonadales</taxon>
        <taxon>Pseudoalteromonadaceae</taxon>
        <taxon>Pseudoalteromonas</taxon>
    </lineage>
</organism>
<evidence type="ECO:0000256" key="1">
    <source>
        <dbReference type="ARBA" id="ARBA00000085"/>
    </source>
</evidence>
<dbReference type="InterPro" id="IPR011110">
    <property type="entry name" value="Reg_prop"/>
</dbReference>
<dbReference type="SMART" id="SM00387">
    <property type="entry name" value="HATPase_c"/>
    <property type="match status" value="1"/>
</dbReference>
<keyword evidence="7" id="KW-0804">Transcription</keyword>
<dbReference type="Gene3D" id="2.60.40.10">
    <property type="entry name" value="Immunoglobulins"/>
    <property type="match status" value="1"/>
</dbReference>
<gene>
    <name evidence="13" type="ORF">SAMN02745724_01502</name>
</gene>
<dbReference type="PROSITE" id="PS01124">
    <property type="entry name" value="HTH_ARAC_FAMILY_2"/>
    <property type="match status" value="1"/>
</dbReference>
<dbReference type="PRINTS" id="PR00344">
    <property type="entry name" value="BCTRLSENSOR"/>
</dbReference>
<keyword evidence="4" id="KW-0808">Transferase</keyword>
<dbReference type="PANTHER" id="PTHR43547:SF2">
    <property type="entry name" value="HYBRID SIGNAL TRANSDUCTION HISTIDINE KINASE C"/>
    <property type="match status" value="1"/>
</dbReference>
<dbReference type="InterPro" id="IPR036097">
    <property type="entry name" value="HisK_dim/P_sf"/>
</dbReference>
<dbReference type="SMART" id="SM00342">
    <property type="entry name" value="HTH_ARAC"/>
    <property type="match status" value="1"/>
</dbReference>
<dbReference type="InterPro" id="IPR011123">
    <property type="entry name" value="Y_Y_Y"/>
</dbReference>
<dbReference type="GO" id="GO:0043565">
    <property type="term" value="F:sequence-specific DNA binding"/>
    <property type="evidence" value="ECO:0007669"/>
    <property type="project" value="InterPro"/>
</dbReference>
<evidence type="ECO:0000256" key="4">
    <source>
        <dbReference type="ARBA" id="ARBA00022679"/>
    </source>
</evidence>
<dbReference type="Gene3D" id="1.10.287.130">
    <property type="match status" value="1"/>
</dbReference>
<dbReference type="InterPro" id="IPR003594">
    <property type="entry name" value="HATPase_dom"/>
</dbReference>
<evidence type="ECO:0000256" key="2">
    <source>
        <dbReference type="ARBA" id="ARBA00012438"/>
    </source>
</evidence>
<keyword evidence="9" id="KW-0472">Membrane</keyword>
<dbReference type="Gene3D" id="1.10.10.60">
    <property type="entry name" value="Homeodomain-like"/>
    <property type="match status" value="1"/>
</dbReference>
<evidence type="ECO:0000256" key="3">
    <source>
        <dbReference type="ARBA" id="ARBA00022553"/>
    </source>
</evidence>
<dbReference type="PANTHER" id="PTHR43547">
    <property type="entry name" value="TWO-COMPONENT HISTIDINE KINASE"/>
    <property type="match status" value="1"/>
</dbReference>
<name>A0A1I1IK34_9GAMM</name>
<proteinExistence type="predicted"/>
<dbReference type="Pfam" id="PF12833">
    <property type="entry name" value="HTH_18"/>
    <property type="match status" value="1"/>
</dbReference>